<proteinExistence type="predicted"/>
<feature type="domain" description="LysM" evidence="3">
    <location>
        <begin position="28"/>
        <end position="71"/>
    </location>
</feature>
<feature type="domain" description="LysM" evidence="3">
    <location>
        <begin position="73"/>
        <end position="116"/>
    </location>
</feature>
<dbReference type="InterPro" id="IPR002502">
    <property type="entry name" value="Amidase_domain"/>
</dbReference>
<organism evidence="4 5">
    <name type="scientific">Ornithinibacillus halotolerans</name>
    <dbReference type="NCBI Taxonomy" id="1274357"/>
    <lineage>
        <taxon>Bacteria</taxon>
        <taxon>Bacillati</taxon>
        <taxon>Bacillota</taxon>
        <taxon>Bacilli</taxon>
        <taxon>Bacillales</taxon>
        <taxon>Bacillaceae</taxon>
        <taxon>Ornithinibacillus</taxon>
    </lineage>
</organism>
<dbReference type="GO" id="GO:0009253">
    <property type="term" value="P:peptidoglycan catabolic process"/>
    <property type="evidence" value="ECO:0007669"/>
    <property type="project" value="InterPro"/>
</dbReference>
<evidence type="ECO:0000313" key="5">
    <source>
        <dbReference type="Proteomes" id="UP000613512"/>
    </source>
</evidence>
<sequence>MKLRYILLFFIIFLLPSFQIEANNQPPNIYVVQQNDSLPRIAEKYRISVEELKLTNGIQRDTVNAGQKLWVPFTYEVMHGETLAEIAAKYRSTPEIIKQVNHLTSNQLYPGQLLKIMPKQMVMNGQHILMTKEEFKDWLFNQQVTREVNLIQQHHTWKPSYRHFKGNNHFQLLNSMQQFHRQTMKWNNIAQNITIFPDGRVAVSRPLNDAPEGTIGPIANRNGIAIENLGDFDIGQDQMTKEQKEAIVYVTAALALKFDLVPSIDTITYHHWWHYKTKERVLDHGKSYEVKSCPGTNFFGGNSTKSAKKNLYPLVLEKMKEIRDSTQ</sequence>
<evidence type="ECO:0000259" key="3">
    <source>
        <dbReference type="PROSITE" id="PS51782"/>
    </source>
</evidence>
<reference evidence="4" key="2">
    <citation type="submission" date="2020-09" db="EMBL/GenBank/DDBJ databases">
        <authorList>
            <person name="Sun Q."/>
            <person name="Zhou Y."/>
        </authorList>
    </citation>
    <scope>NUCLEOTIDE SEQUENCE</scope>
    <source>
        <strain evidence="4">CGMCC 1.12408</strain>
    </source>
</reference>
<accession>A0A916S6I6</accession>
<dbReference type="SMART" id="SM00257">
    <property type="entry name" value="LysM"/>
    <property type="match status" value="2"/>
</dbReference>
<dbReference type="InterPro" id="IPR036505">
    <property type="entry name" value="Amidase/PGRP_sf"/>
</dbReference>
<dbReference type="Pfam" id="PF01476">
    <property type="entry name" value="LysM"/>
    <property type="match status" value="2"/>
</dbReference>
<keyword evidence="5" id="KW-1185">Reference proteome</keyword>
<dbReference type="Gene3D" id="3.40.80.10">
    <property type="entry name" value="Peptidoglycan recognition protein-like"/>
    <property type="match status" value="1"/>
</dbReference>
<dbReference type="AlphaFoldDB" id="A0A916S6I6"/>
<dbReference type="CDD" id="cd00118">
    <property type="entry name" value="LysM"/>
    <property type="match status" value="2"/>
</dbReference>
<dbReference type="GO" id="GO:0008745">
    <property type="term" value="F:N-acetylmuramoyl-L-alanine amidase activity"/>
    <property type="evidence" value="ECO:0007669"/>
    <property type="project" value="InterPro"/>
</dbReference>
<dbReference type="SUPFAM" id="SSF55846">
    <property type="entry name" value="N-acetylmuramoyl-L-alanine amidase-like"/>
    <property type="match status" value="1"/>
</dbReference>
<dbReference type="PANTHER" id="PTHR33734">
    <property type="entry name" value="LYSM DOMAIN-CONTAINING GPI-ANCHORED PROTEIN 2"/>
    <property type="match status" value="1"/>
</dbReference>
<dbReference type="CDD" id="cd06583">
    <property type="entry name" value="PGRP"/>
    <property type="match status" value="1"/>
</dbReference>
<dbReference type="SUPFAM" id="SSF54106">
    <property type="entry name" value="LysM domain"/>
    <property type="match status" value="2"/>
</dbReference>
<dbReference type="RefSeq" id="WP_188385681.1">
    <property type="nucleotide sequence ID" value="NZ_BMEY01000020.1"/>
</dbReference>
<dbReference type="InterPro" id="IPR018392">
    <property type="entry name" value="LysM"/>
</dbReference>
<dbReference type="Pfam" id="PF01510">
    <property type="entry name" value="Amidase_2"/>
    <property type="match status" value="1"/>
</dbReference>
<comment type="caution">
    <text evidence="4">The sequence shown here is derived from an EMBL/GenBank/DDBJ whole genome shotgun (WGS) entry which is preliminary data.</text>
</comment>
<gene>
    <name evidence="4" type="ORF">GCM10008025_31900</name>
</gene>
<evidence type="ECO:0000256" key="2">
    <source>
        <dbReference type="ARBA" id="ARBA00032390"/>
    </source>
</evidence>
<dbReference type="Gene3D" id="3.10.350.10">
    <property type="entry name" value="LysM domain"/>
    <property type="match status" value="2"/>
</dbReference>
<evidence type="ECO:0000313" key="4">
    <source>
        <dbReference type="EMBL" id="GGA86650.1"/>
    </source>
</evidence>
<dbReference type="PANTHER" id="PTHR33734:SF22">
    <property type="entry name" value="MEMBRANE-BOUND LYTIC MUREIN TRANSGLYCOSYLASE D"/>
    <property type="match status" value="1"/>
</dbReference>
<protein>
    <recommendedName>
        <fullName evidence="2">Autolysin</fullName>
    </recommendedName>
    <alternativeName>
        <fullName evidence="1">Cell wall hydrolase</fullName>
    </alternativeName>
</protein>
<dbReference type="InterPro" id="IPR036779">
    <property type="entry name" value="LysM_dom_sf"/>
</dbReference>
<reference evidence="4" key="1">
    <citation type="journal article" date="2014" name="Int. J. Syst. Evol. Microbiol.">
        <title>Complete genome sequence of Corynebacterium casei LMG S-19264T (=DSM 44701T), isolated from a smear-ripened cheese.</title>
        <authorList>
            <consortium name="US DOE Joint Genome Institute (JGI-PGF)"/>
            <person name="Walter F."/>
            <person name="Albersmeier A."/>
            <person name="Kalinowski J."/>
            <person name="Ruckert C."/>
        </authorList>
    </citation>
    <scope>NUCLEOTIDE SEQUENCE</scope>
    <source>
        <strain evidence="4">CGMCC 1.12408</strain>
    </source>
</reference>
<dbReference type="Proteomes" id="UP000613512">
    <property type="component" value="Unassembled WGS sequence"/>
</dbReference>
<evidence type="ECO:0000256" key="1">
    <source>
        <dbReference type="ARBA" id="ARBA00030881"/>
    </source>
</evidence>
<dbReference type="EMBL" id="BMEY01000020">
    <property type="protein sequence ID" value="GGA86650.1"/>
    <property type="molecule type" value="Genomic_DNA"/>
</dbReference>
<name>A0A916S6I6_9BACI</name>
<dbReference type="PROSITE" id="PS51782">
    <property type="entry name" value="LYSM"/>
    <property type="match status" value="2"/>
</dbReference>